<keyword evidence="7 9" id="KW-0472">Membrane</keyword>
<keyword evidence="5 9" id="KW-1133">Transmembrane helix</keyword>
<dbReference type="GO" id="GO:0005886">
    <property type="term" value="C:plasma membrane"/>
    <property type="evidence" value="ECO:0007669"/>
    <property type="project" value="TreeGrafter"/>
</dbReference>
<reference evidence="10" key="1">
    <citation type="submission" date="2025-08" db="UniProtKB">
        <authorList>
            <consortium name="Ensembl"/>
        </authorList>
    </citation>
    <scope>IDENTIFICATION</scope>
</reference>
<accession>A0A8C3P194</accession>
<evidence type="ECO:0000256" key="1">
    <source>
        <dbReference type="ARBA" id="ARBA00004141"/>
    </source>
</evidence>
<evidence type="ECO:0000256" key="2">
    <source>
        <dbReference type="ARBA" id="ARBA00008497"/>
    </source>
</evidence>
<evidence type="ECO:0000256" key="9">
    <source>
        <dbReference type="SAM" id="Phobius"/>
    </source>
</evidence>
<dbReference type="PANTHER" id="PTHR32261">
    <property type="entry name" value="CALCIUM HOMEOSTASIS MODULATOR PROTEIN"/>
    <property type="match status" value="1"/>
</dbReference>
<feature type="transmembrane region" description="Helical" evidence="9">
    <location>
        <begin position="153"/>
        <end position="175"/>
    </location>
</feature>
<keyword evidence="3" id="KW-0813">Transport</keyword>
<keyword evidence="6" id="KW-0406">Ion transport</keyword>
<protein>
    <recommendedName>
        <fullName evidence="12">CAHM6 protein</fullName>
    </recommendedName>
</protein>
<evidence type="ECO:0000313" key="10">
    <source>
        <dbReference type="Ensembl" id="ENSCRFP00000006003.1"/>
    </source>
</evidence>
<feature type="transmembrane region" description="Helical" evidence="9">
    <location>
        <begin position="48"/>
        <end position="69"/>
    </location>
</feature>
<evidence type="ECO:0000256" key="6">
    <source>
        <dbReference type="ARBA" id="ARBA00023065"/>
    </source>
</evidence>
<sequence length="176" mass="19282">MDSLQKVVDFCMRHQTILGCSTVSLLTAASEHIFSSAAFKCPCNSKNMLYGSSFLLAPAFVLFLFSFMVNPSTWRLLTGKCSAKKHCEYNSCGICARFCQLWVPMIAKASVAPLTWIAAALLGANYYECAASGSSLMERFYCKGNGTDCRKELLDCFFFGSLAALQFVSTFVGILS</sequence>
<evidence type="ECO:0000256" key="7">
    <source>
        <dbReference type="ARBA" id="ARBA00023136"/>
    </source>
</evidence>
<proteinExistence type="inferred from homology"/>
<organism evidence="10 11">
    <name type="scientific">Cyanoderma ruficeps</name>
    <name type="common">rufous-capped babbler</name>
    <dbReference type="NCBI Taxonomy" id="181631"/>
    <lineage>
        <taxon>Eukaryota</taxon>
        <taxon>Metazoa</taxon>
        <taxon>Chordata</taxon>
        <taxon>Craniata</taxon>
        <taxon>Vertebrata</taxon>
        <taxon>Euteleostomi</taxon>
        <taxon>Archelosauria</taxon>
        <taxon>Archosauria</taxon>
        <taxon>Dinosauria</taxon>
        <taxon>Saurischia</taxon>
        <taxon>Theropoda</taxon>
        <taxon>Coelurosauria</taxon>
        <taxon>Aves</taxon>
        <taxon>Neognathae</taxon>
        <taxon>Neoaves</taxon>
        <taxon>Telluraves</taxon>
        <taxon>Australaves</taxon>
        <taxon>Passeriformes</taxon>
        <taxon>Sylvioidea</taxon>
        <taxon>Timaliidae</taxon>
        <taxon>Cyanoderma</taxon>
    </lineage>
</organism>
<evidence type="ECO:0000256" key="8">
    <source>
        <dbReference type="ARBA" id="ARBA00023303"/>
    </source>
</evidence>
<dbReference type="GO" id="GO:0005261">
    <property type="term" value="F:monoatomic cation channel activity"/>
    <property type="evidence" value="ECO:0007669"/>
    <property type="project" value="TreeGrafter"/>
</dbReference>
<keyword evidence="8" id="KW-0407">Ion channel</keyword>
<evidence type="ECO:0000256" key="5">
    <source>
        <dbReference type="ARBA" id="ARBA00022989"/>
    </source>
</evidence>
<evidence type="ECO:0000256" key="3">
    <source>
        <dbReference type="ARBA" id="ARBA00022448"/>
    </source>
</evidence>
<keyword evidence="11" id="KW-1185">Reference proteome</keyword>
<dbReference type="Ensembl" id="ENSCRFT00000006230.1">
    <property type="protein sequence ID" value="ENSCRFP00000006003.1"/>
    <property type="gene ID" value="ENSCRFG00000004803.1"/>
</dbReference>
<dbReference type="PANTHER" id="PTHR32261:SF4">
    <property type="entry name" value="CALCIUM HOMEOSTASIS MODULATOR PROTEIN 6"/>
    <property type="match status" value="1"/>
</dbReference>
<comment type="subcellular location">
    <subcellularLocation>
        <location evidence="1">Membrane</location>
        <topology evidence="1">Multi-pass membrane protein</topology>
    </subcellularLocation>
</comment>
<evidence type="ECO:0008006" key="12">
    <source>
        <dbReference type="Google" id="ProtNLM"/>
    </source>
</evidence>
<dbReference type="AlphaFoldDB" id="A0A8C3P194"/>
<dbReference type="Proteomes" id="UP000694396">
    <property type="component" value="Unplaced"/>
</dbReference>
<dbReference type="GO" id="GO:1904669">
    <property type="term" value="P:ATP export"/>
    <property type="evidence" value="ECO:0007669"/>
    <property type="project" value="UniProtKB-ARBA"/>
</dbReference>
<comment type="similarity">
    <text evidence="2">Belongs to the CALHM family.</text>
</comment>
<dbReference type="Pfam" id="PF14798">
    <property type="entry name" value="Ca_hom_mod"/>
    <property type="match status" value="1"/>
</dbReference>
<reference evidence="10" key="2">
    <citation type="submission" date="2025-09" db="UniProtKB">
        <authorList>
            <consortium name="Ensembl"/>
        </authorList>
    </citation>
    <scope>IDENTIFICATION</scope>
</reference>
<evidence type="ECO:0000313" key="11">
    <source>
        <dbReference type="Proteomes" id="UP000694396"/>
    </source>
</evidence>
<dbReference type="InterPro" id="IPR029569">
    <property type="entry name" value="CALHM"/>
</dbReference>
<keyword evidence="4 9" id="KW-0812">Transmembrane</keyword>
<name>A0A8C3P194_9PASS</name>
<evidence type="ECO:0000256" key="4">
    <source>
        <dbReference type="ARBA" id="ARBA00022692"/>
    </source>
</evidence>